<accession>A0A3B0XLG9</accession>
<dbReference type="EMBL" id="UOFF01000317">
    <property type="protein sequence ID" value="VAW57024.1"/>
    <property type="molecule type" value="Genomic_DNA"/>
</dbReference>
<reference evidence="1" key="1">
    <citation type="submission" date="2018-06" db="EMBL/GenBank/DDBJ databases">
        <authorList>
            <person name="Zhirakovskaya E."/>
        </authorList>
    </citation>
    <scope>NUCLEOTIDE SEQUENCE</scope>
</reference>
<evidence type="ECO:0000313" key="1">
    <source>
        <dbReference type="EMBL" id="VAW57024.1"/>
    </source>
</evidence>
<name>A0A3B0XLG9_9ZZZZ</name>
<organism evidence="1">
    <name type="scientific">hydrothermal vent metagenome</name>
    <dbReference type="NCBI Taxonomy" id="652676"/>
    <lineage>
        <taxon>unclassified sequences</taxon>
        <taxon>metagenomes</taxon>
        <taxon>ecological metagenomes</taxon>
    </lineage>
</organism>
<protein>
    <submittedName>
        <fullName evidence="1">Uncharacterized protein</fullName>
    </submittedName>
</protein>
<sequence length="133" mass="15680">MYTRHTEVQQLRSEITEVQAIYYNHVKIALKRLDKQIRFKIPTLKHLDLILQDDAWIVVDTVLNDMPIIAWSDFKVESRETLHQSVVCKIRFYHFAADKIMNKTLEAMELVLGEKLSDDLPDSISHILNFKKK</sequence>
<gene>
    <name evidence="1" type="ORF">MNBD_GAMMA07-2306</name>
</gene>
<dbReference type="AlphaFoldDB" id="A0A3B0XLG9"/>
<proteinExistence type="predicted"/>